<dbReference type="PANTHER" id="PTHR43333:SF1">
    <property type="entry name" value="D-ISOMER SPECIFIC 2-HYDROXYACID DEHYDROGENASE NAD-BINDING DOMAIN-CONTAINING PROTEIN"/>
    <property type="match status" value="1"/>
</dbReference>
<gene>
    <name evidence="4" type="ORF">HK103_006701</name>
</gene>
<accession>A0AAD5UGL4</accession>
<name>A0AAD5UGL4_9FUNG</name>
<keyword evidence="2" id="KW-0520">NAD</keyword>
<dbReference type="CDD" id="cd12164">
    <property type="entry name" value="GDH_like_2"/>
    <property type="match status" value="1"/>
</dbReference>
<dbReference type="InterPro" id="IPR036291">
    <property type="entry name" value="NAD(P)-bd_dom_sf"/>
</dbReference>
<comment type="caution">
    <text evidence="4">The sequence shown here is derived from an EMBL/GenBank/DDBJ whole genome shotgun (WGS) entry which is preliminary data.</text>
</comment>
<dbReference type="PANTHER" id="PTHR43333">
    <property type="entry name" value="2-HACID_DH_C DOMAIN-CONTAINING PROTEIN"/>
    <property type="match status" value="1"/>
</dbReference>
<dbReference type="InterPro" id="IPR006140">
    <property type="entry name" value="D-isomer_DH_NAD-bd"/>
</dbReference>
<sequence length="339" mass="38365">MTMNQVVFLSIDYSHLRLLFKSFKELFLSQYPSFTVHFHSDKVPPEVDPDTVEIVVTATVPPNQLLHYKNVKLIASLWAGVDGILNDPSFKQLRTSNKQLILTRLVDPDMKKSLAESCLARVLYIYRHFNKYQEQQQTSTWYQHIEFDKSDCKIGILGMGEIGYECAKYLVRNGFIVYGHTRSPKTVKIKILDDDENIKEIEISTFTGEDGIKQLCSNSDILVNLLPLTPATENILNASFFKMMKKGSKLINFARGGHLVEQDLLDALDNHLDLAVLDVFRKEPLTKDSPLWTHPRVIITPHVAALTDPKTGPSIVMKSISAFIGGTDIPNRVNLDLGY</sequence>
<dbReference type="Gene3D" id="3.40.50.720">
    <property type="entry name" value="NAD(P)-binding Rossmann-like Domain"/>
    <property type="match status" value="2"/>
</dbReference>
<evidence type="ECO:0000313" key="4">
    <source>
        <dbReference type="EMBL" id="KAJ3254999.1"/>
    </source>
</evidence>
<protein>
    <recommendedName>
        <fullName evidence="3">D-isomer specific 2-hydroxyacid dehydrogenase NAD-binding domain-containing protein</fullName>
    </recommendedName>
</protein>
<proteinExistence type="predicted"/>
<dbReference type="AlphaFoldDB" id="A0AAD5UGL4"/>
<dbReference type="Proteomes" id="UP001210925">
    <property type="component" value="Unassembled WGS sequence"/>
</dbReference>
<keyword evidence="5" id="KW-1185">Reference proteome</keyword>
<dbReference type="SUPFAM" id="SSF51735">
    <property type="entry name" value="NAD(P)-binding Rossmann-fold domains"/>
    <property type="match status" value="1"/>
</dbReference>
<evidence type="ECO:0000313" key="5">
    <source>
        <dbReference type="Proteomes" id="UP001210925"/>
    </source>
</evidence>
<organism evidence="4 5">
    <name type="scientific">Boothiomyces macroporosus</name>
    <dbReference type="NCBI Taxonomy" id="261099"/>
    <lineage>
        <taxon>Eukaryota</taxon>
        <taxon>Fungi</taxon>
        <taxon>Fungi incertae sedis</taxon>
        <taxon>Chytridiomycota</taxon>
        <taxon>Chytridiomycota incertae sedis</taxon>
        <taxon>Chytridiomycetes</taxon>
        <taxon>Rhizophydiales</taxon>
        <taxon>Terramycetaceae</taxon>
        <taxon>Boothiomyces</taxon>
    </lineage>
</organism>
<dbReference type="Pfam" id="PF02826">
    <property type="entry name" value="2-Hacid_dh_C"/>
    <property type="match status" value="1"/>
</dbReference>
<evidence type="ECO:0000256" key="1">
    <source>
        <dbReference type="ARBA" id="ARBA00023002"/>
    </source>
</evidence>
<evidence type="ECO:0000256" key="2">
    <source>
        <dbReference type="ARBA" id="ARBA00023027"/>
    </source>
</evidence>
<feature type="domain" description="D-isomer specific 2-hydroxyacid dehydrogenase NAD-binding" evidence="3">
    <location>
        <begin position="120"/>
        <end position="304"/>
    </location>
</feature>
<keyword evidence="1" id="KW-0560">Oxidoreductase</keyword>
<dbReference type="EMBL" id="JADGKB010000074">
    <property type="protein sequence ID" value="KAJ3254999.1"/>
    <property type="molecule type" value="Genomic_DNA"/>
</dbReference>
<evidence type="ECO:0000259" key="3">
    <source>
        <dbReference type="Pfam" id="PF02826"/>
    </source>
</evidence>
<dbReference type="GO" id="GO:0016491">
    <property type="term" value="F:oxidoreductase activity"/>
    <property type="evidence" value="ECO:0007669"/>
    <property type="project" value="UniProtKB-KW"/>
</dbReference>
<reference evidence="4" key="1">
    <citation type="submission" date="2020-05" db="EMBL/GenBank/DDBJ databases">
        <title>Phylogenomic resolution of chytrid fungi.</title>
        <authorList>
            <person name="Stajich J.E."/>
            <person name="Amses K."/>
            <person name="Simmons R."/>
            <person name="Seto K."/>
            <person name="Myers J."/>
            <person name="Bonds A."/>
            <person name="Quandt C.A."/>
            <person name="Barry K."/>
            <person name="Liu P."/>
            <person name="Grigoriev I."/>
            <person name="Longcore J.E."/>
            <person name="James T.Y."/>
        </authorList>
    </citation>
    <scope>NUCLEOTIDE SEQUENCE</scope>
    <source>
        <strain evidence="4">PLAUS21</strain>
    </source>
</reference>
<dbReference type="GO" id="GO:0051287">
    <property type="term" value="F:NAD binding"/>
    <property type="evidence" value="ECO:0007669"/>
    <property type="project" value="InterPro"/>
</dbReference>